<feature type="transmembrane region" description="Helical" evidence="2">
    <location>
        <begin position="354"/>
        <end position="377"/>
    </location>
</feature>
<sequence>MADPHTPRDRYRIWLPLALFLLLGTYGYLVNLTPTATSEATSPVLPPLLPTASTEPVRSPVSYTLASLDQVLADRSWHQDAGWQTLAPTDNGLGYLDGPATFRVRLDNPTAEAIPLLLDIQAPSLDQVRATRITGDGTPHTLPTLGDRFPFRDRLVDLPSLIWPLRLAPRSQETLLFEVVNAGPTLFPLHLSHPEHLLSDVGSVIAWKAAIYGVLVFALVFDLALLLTLRSMAAAWLTCLLASILFSQLCVDGFGLWLVWPHWPVLGNLLTPMLALGAVALLGFARHFLHLTGRATLLCQGTAAILLLLALVAPLRLPLVGQGTVLLAGSATLALVLGLSLLRWRSSAAARHLTIALLLLMAGAAISMARTVGWIPVNSLTSSGFYLGTGAAAVFLTLVVGYRLVEERRRRLNATLKVVEERRLRARLEQDYHQLMVSHRVTGRPDRSAIEQTLDQLTASHAPFVVGLLRLERYGEIERALGYQEAESLLRKYLAHLSRFLEATFPRQLVLFRGHPLGTVDTFNHVIALRTDVDSIPWNDVRTWLEQAFSEDHYAFSWMARLGLAYAPEHGSSGSELISRAGFAALSTDVTINVYDPYTERKQNLQHFLILDLDRALRTGGIQLHYQPKICLQNDTVIAYEALIRWQHPEYGAITPGQWIPFAEQVGAIHGVTLWAIERAAQDLAALEHQSGCPVTVSVNISARDLARTDFHGDALAILARHRVSPQRLMLEITETAVMRDVDQARQTLEKLSHAGFRIALDDFGTGYSSLSALATFNLDELKIDRSFLTDIPTDAVRQRIFHAAVELGEALGLRIVVEGVESEAVAQWLRRYPGLCGQGYFWGRPAPLASSSVSGYDAVQSD</sequence>
<dbReference type="RefSeq" id="WP_131478762.1">
    <property type="nucleotide sequence ID" value="NZ_SJDL01000003.1"/>
</dbReference>
<dbReference type="InterPro" id="IPR011622">
    <property type="entry name" value="7TMR_DISM_rcpt_extracell_dom2"/>
</dbReference>
<dbReference type="InterPro" id="IPR035919">
    <property type="entry name" value="EAL_sf"/>
</dbReference>
<dbReference type="InterPro" id="IPR001633">
    <property type="entry name" value="EAL_dom"/>
</dbReference>
<proteinExistence type="predicted"/>
<dbReference type="SUPFAM" id="SSF141868">
    <property type="entry name" value="EAL domain-like"/>
    <property type="match status" value="1"/>
</dbReference>
<feature type="transmembrane region" description="Helical" evidence="2">
    <location>
        <begin position="265"/>
        <end position="285"/>
    </location>
</feature>
<feature type="transmembrane region" description="Helical" evidence="2">
    <location>
        <begin position="297"/>
        <end position="317"/>
    </location>
</feature>
<comment type="caution">
    <text evidence="4">The sequence shown here is derived from an EMBL/GenBank/DDBJ whole genome shotgun (WGS) entry which is preliminary data.</text>
</comment>
<dbReference type="InterPro" id="IPR011623">
    <property type="entry name" value="7TMR_DISM_rcpt_extracell_dom1"/>
</dbReference>
<feature type="domain" description="EAL" evidence="3">
    <location>
        <begin position="606"/>
        <end position="860"/>
    </location>
</feature>
<feature type="transmembrane region" description="Helical" evidence="2">
    <location>
        <begin position="12"/>
        <end position="29"/>
    </location>
</feature>
<feature type="coiled-coil region" evidence="1">
    <location>
        <begin position="402"/>
        <end position="429"/>
    </location>
</feature>
<dbReference type="SMART" id="SM00052">
    <property type="entry name" value="EAL"/>
    <property type="match status" value="1"/>
</dbReference>
<feature type="transmembrane region" description="Helical" evidence="2">
    <location>
        <begin position="383"/>
        <end position="405"/>
    </location>
</feature>
<evidence type="ECO:0000313" key="4">
    <source>
        <dbReference type="EMBL" id="TBW58787.1"/>
    </source>
</evidence>
<dbReference type="PROSITE" id="PS50883">
    <property type="entry name" value="EAL"/>
    <property type="match status" value="1"/>
</dbReference>
<dbReference type="PANTHER" id="PTHR33121">
    <property type="entry name" value="CYCLIC DI-GMP PHOSPHODIESTERASE PDEF"/>
    <property type="match status" value="1"/>
</dbReference>
<feature type="transmembrane region" description="Helical" evidence="2">
    <location>
        <begin position="323"/>
        <end position="342"/>
    </location>
</feature>
<name>A0ABY1ZPK9_9GAMM</name>
<organism evidence="4 5">
    <name type="scientific">Marinobacter halodurans</name>
    <dbReference type="NCBI Taxonomy" id="2528979"/>
    <lineage>
        <taxon>Bacteria</taxon>
        <taxon>Pseudomonadati</taxon>
        <taxon>Pseudomonadota</taxon>
        <taxon>Gammaproteobacteria</taxon>
        <taxon>Pseudomonadales</taxon>
        <taxon>Marinobacteraceae</taxon>
        <taxon>Marinobacter</taxon>
    </lineage>
</organism>
<evidence type="ECO:0000256" key="2">
    <source>
        <dbReference type="SAM" id="Phobius"/>
    </source>
</evidence>
<evidence type="ECO:0000256" key="1">
    <source>
        <dbReference type="SAM" id="Coils"/>
    </source>
</evidence>
<dbReference type="Pfam" id="PF00563">
    <property type="entry name" value="EAL"/>
    <property type="match status" value="1"/>
</dbReference>
<keyword evidence="2" id="KW-0472">Membrane</keyword>
<gene>
    <name evidence="4" type="ORF">EZI54_02655</name>
</gene>
<dbReference type="Gene3D" id="3.30.70.270">
    <property type="match status" value="1"/>
</dbReference>
<keyword evidence="5" id="KW-1185">Reference proteome</keyword>
<keyword evidence="1" id="KW-0175">Coiled coil</keyword>
<accession>A0ABY1ZPK9</accession>
<dbReference type="Gene3D" id="2.60.40.2380">
    <property type="match status" value="1"/>
</dbReference>
<feature type="transmembrane region" description="Helical" evidence="2">
    <location>
        <begin position="205"/>
        <end position="227"/>
    </location>
</feature>
<dbReference type="InterPro" id="IPR029787">
    <property type="entry name" value="Nucleotide_cyclase"/>
</dbReference>
<dbReference type="InterPro" id="IPR050706">
    <property type="entry name" value="Cyclic-di-GMP_PDE-like"/>
</dbReference>
<dbReference type="EMBL" id="SJDL01000003">
    <property type="protein sequence ID" value="TBW58787.1"/>
    <property type="molecule type" value="Genomic_DNA"/>
</dbReference>
<evidence type="ECO:0000259" key="3">
    <source>
        <dbReference type="PROSITE" id="PS50883"/>
    </source>
</evidence>
<dbReference type="Pfam" id="PF07696">
    <property type="entry name" value="7TMR-DISMED2"/>
    <property type="match status" value="1"/>
</dbReference>
<protein>
    <submittedName>
        <fullName evidence="4">EAL domain-containing protein</fullName>
    </submittedName>
</protein>
<dbReference type="SUPFAM" id="SSF55073">
    <property type="entry name" value="Nucleotide cyclase"/>
    <property type="match status" value="1"/>
</dbReference>
<dbReference type="CDD" id="cd01948">
    <property type="entry name" value="EAL"/>
    <property type="match status" value="1"/>
</dbReference>
<keyword evidence="2" id="KW-1133">Transmembrane helix</keyword>
<dbReference type="Pfam" id="PF07695">
    <property type="entry name" value="7TMR-DISM_7TM"/>
    <property type="match status" value="1"/>
</dbReference>
<dbReference type="Proteomes" id="UP000313645">
    <property type="component" value="Unassembled WGS sequence"/>
</dbReference>
<feature type="transmembrane region" description="Helical" evidence="2">
    <location>
        <begin position="234"/>
        <end position="259"/>
    </location>
</feature>
<dbReference type="InterPro" id="IPR043128">
    <property type="entry name" value="Rev_trsase/Diguanyl_cyclase"/>
</dbReference>
<dbReference type="Gene3D" id="3.20.20.450">
    <property type="entry name" value="EAL domain"/>
    <property type="match status" value="1"/>
</dbReference>
<dbReference type="PANTHER" id="PTHR33121:SF70">
    <property type="entry name" value="SIGNALING PROTEIN YKOW"/>
    <property type="match status" value="1"/>
</dbReference>
<keyword evidence="2" id="KW-0812">Transmembrane</keyword>
<evidence type="ECO:0000313" key="5">
    <source>
        <dbReference type="Proteomes" id="UP000313645"/>
    </source>
</evidence>
<reference evidence="4 5" key="1">
    <citation type="submission" date="2019-02" db="EMBL/GenBank/DDBJ databases">
        <title>Marinobacter halodurans sp. nov., a marine bacterium isolated from sea tidal flat.</title>
        <authorList>
            <person name="Yoo Y."/>
            <person name="Lee D.W."/>
            <person name="Kim B.S."/>
            <person name="Kim J.-J."/>
        </authorList>
    </citation>
    <scope>NUCLEOTIDE SEQUENCE [LARGE SCALE GENOMIC DNA]</scope>
    <source>
        <strain evidence="4 5">YJ-S3-2</strain>
    </source>
</reference>